<dbReference type="PANTHER" id="PTHR22999">
    <property type="entry name" value="PX SERINE/THREONINE KINASE PXK"/>
    <property type="match status" value="1"/>
</dbReference>
<organism evidence="5 6">
    <name type="scientific">Neoarthrinium moseri</name>
    <dbReference type="NCBI Taxonomy" id="1658444"/>
    <lineage>
        <taxon>Eukaryota</taxon>
        <taxon>Fungi</taxon>
        <taxon>Dikarya</taxon>
        <taxon>Ascomycota</taxon>
        <taxon>Pezizomycotina</taxon>
        <taxon>Sordariomycetes</taxon>
        <taxon>Xylariomycetidae</taxon>
        <taxon>Amphisphaeriales</taxon>
        <taxon>Apiosporaceae</taxon>
        <taxon>Neoarthrinium</taxon>
    </lineage>
</organism>
<comment type="caution">
    <text evidence="5">The sequence shown here is derived from an EMBL/GenBank/DDBJ whole genome shotgun (WGS) entry which is preliminary data.</text>
</comment>
<dbReference type="Pfam" id="PF02194">
    <property type="entry name" value="PXA"/>
    <property type="match status" value="1"/>
</dbReference>
<evidence type="ECO:0000259" key="4">
    <source>
        <dbReference type="PROSITE" id="PS51207"/>
    </source>
</evidence>
<feature type="region of interest" description="Disordered" evidence="3">
    <location>
        <begin position="1"/>
        <end position="63"/>
    </location>
</feature>
<keyword evidence="6" id="KW-1185">Reference proteome</keyword>
<comment type="subcellular location">
    <subcellularLocation>
        <location evidence="1">Cytoplasm</location>
    </subcellularLocation>
</comment>
<dbReference type="GO" id="GO:0005770">
    <property type="term" value="C:late endosome"/>
    <property type="evidence" value="ECO:0007669"/>
    <property type="project" value="TreeGrafter"/>
</dbReference>
<dbReference type="InterPro" id="IPR003114">
    <property type="entry name" value="Phox_assoc"/>
</dbReference>
<dbReference type="EMBL" id="JAFIMR010000029">
    <property type="protein sequence ID" value="KAI1861602.1"/>
    <property type="molecule type" value="Genomic_DNA"/>
</dbReference>
<evidence type="ECO:0000256" key="2">
    <source>
        <dbReference type="ARBA" id="ARBA00022490"/>
    </source>
</evidence>
<dbReference type="InterPro" id="IPR051837">
    <property type="entry name" value="SortingNexin/PXDomain-PKLike"/>
</dbReference>
<feature type="region of interest" description="Disordered" evidence="3">
    <location>
        <begin position="293"/>
        <end position="322"/>
    </location>
</feature>
<dbReference type="GO" id="GO:0035091">
    <property type="term" value="F:phosphatidylinositol binding"/>
    <property type="evidence" value="ECO:0007669"/>
    <property type="project" value="TreeGrafter"/>
</dbReference>
<name>A0A9P9WG87_9PEZI</name>
<dbReference type="Proteomes" id="UP000829685">
    <property type="component" value="Unassembled WGS sequence"/>
</dbReference>
<accession>A0A9P9WG87</accession>
<evidence type="ECO:0000313" key="6">
    <source>
        <dbReference type="Proteomes" id="UP000829685"/>
    </source>
</evidence>
<evidence type="ECO:0000256" key="1">
    <source>
        <dbReference type="ARBA" id="ARBA00004496"/>
    </source>
</evidence>
<reference evidence="5" key="1">
    <citation type="submission" date="2021-03" db="EMBL/GenBank/DDBJ databases">
        <title>Revisited historic fungal species revealed as producer of novel bioactive compounds through whole genome sequencing and comparative genomics.</title>
        <authorList>
            <person name="Vignolle G.A."/>
            <person name="Hochenegger N."/>
            <person name="Mach R.L."/>
            <person name="Mach-Aigner A.R."/>
            <person name="Javad Rahimi M."/>
            <person name="Salim K.A."/>
            <person name="Chan C.M."/>
            <person name="Lim L.B.L."/>
            <person name="Cai F."/>
            <person name="Druzhinina I.S."/>
            <person name="U'Ren J.M."/>
            <person name="Derntl C."/>
        </authorList>
    </citation>
    <scope>NUCLEOTIDE SEQUENCE</scope>
    <source>
        <strain evidence="5">TUCIM 5799</strain>
    </source>
</reference>
<protein>
    <recommendedName>
        <fullName evidence="4">PXA domain-containing protein</fullName>
    </recommendedName>
</protein>
<dbReference type="PROSITE" id="PS51207">
    <property type="entry name" value="PXA"/>
    <property type="match status" value="1"/>
</dbReference>
<feature type="compositionally biased region" description="Polar residues" evidence="3">
    <location>
        <begin position="18"/>
        <end position="27"/>
    </location>
</feature>
<evidence type="ECO:0000256" key="3">
    <source>
        <dbReference type="SAM" id="MobiDB-lite"/>
    </source>
</evidence>
<sequence length="451" mass="49635">MATAAIPPLEATAGLSPSKASATSAITPGSAAAARPQPPSRSSTPQVGGARRGPGRPAPSDFLSERATTAFIRRTLCAQHPADRGRNTPAPIGELLPPLTSRNDVDLHLYALISVILREYVQNWYNKITPDETFVAEIVQIIAHCTRALEQRLRTVDLESLLFDELPELLHAHIRAYRIAKSSAARPPIEANHRDIYHSLCPLPALSPVPKADVARTVQTQAENEAAYRQLLVQGVLALLLPTEDLQNECLTSLVGQIFSELIIGNLVTNKLSEPWLLLEIFIILTRLAKRNHEPTGTSRPPDAVGPKDQAPPRDQESLKQPARRRRAWAVDQIFWSVVQWGFLLFNTVRVIIITMVSSRNLPPRAHPLFNQKPAMSGRFDEKSSKPLAGSRSIPASLRVPVVDFKLWPCVAELLEVDVRMPWLSGGLSMMQWSAMTGPGRIAGYNGVLDR</sequence>
<dbReference type="GO" id="GO:0045022">
    <property type="term" value="P:early endosome to late endosome transport"/>
    <property type="evidence" value="ECO:0007669"/>
    <property type="project" value="TreeGrafter"/>
</dbReference>
<dbReference type="SMART" id="SM00313">
    <property type="entry name" value="PXA"/>
    <property type="match status" value="1"/>
</dbReference>
<dbReference type="AlphaFoldDB" id="A0A9P9WG87"/>
<dbReference type="GO" id="GO:0005769">
    <property type="term" value="C:early endosome"/>
    <property type="evidence" value="ECO:0007669"/>
    <property type="project" value="TreeGrafter"/>
</dbReference>
<keyword evidence="2" id="KW-0963">Cytoplasm</keyword>
<dbReference type="PANTHER" id="PTHR22999:SF23">
    <property type="entry name" value="SORTING NEXIN-16"/>
    <property type="match status" value="1"/>
</dbReference>
<feature type="domain" description="PXA" evidence="4">
    <location>
        <begin position="102"/>
        <end position="290"/>
    </location>
</feature>
<gene>
    <name evidence="5" type="ORF">JX265_009569</name>
</gene>
<proteinExistence type="predicted"/>
<evidence type="ECO:0000313" key="5">
    <source>
        <dbReference type="EMBL" id="KAI1861602.1"/>
    </source>
</evidence>
<feature type="compositionally biased region" description="Low complexity" evidence="3">
    <location>
        <begin position="30"/>
        <end position="49"/>
    </location>
</feature>